<dbReference type="InterPro" id="IPR046349">
    <property type="entry name" value="C1-like_sf"/>
</dbReference>
<dbReference type="PANTHER" id="PTHR47841:SF6">
    <property type="entry name" value="CYSTEINE_HISTIDINE-RICH C1 DOMAIN FAMILY PROTEIN-RELATED"/>
    <property type="match status" value="1"/>
</dbReference>
<name>A0ABM0VIM9_CAMSA</name>
<proteinExistence type="predicted"/>
<sequence>MSSSSVEQHVVHHNTHTHPLTKVDKYGDFTCGGCKTYGSGKTYRCVLCDYDLHDHCATCPSTLLTFMHPQHELKLVVNGAEHTCDICHGLVEGLYYSCEACCIKFHPLCTQQRQFLRYVPHSAHLLELSQCGASNTCMVCRGAILSVLRYKCDLCMLDVHVECVNSSTPAVTETQMDLHTLQYPQPYNDESEYKHSYEQTKKGSGKRKRVFRFLKDFTVEVVCTIISEMEAELGLQRLALKWHYHRAKMSQRRLCLVMLRATASIDVWCASVDAGRDLTETMGVASFDSRSASVNAGGVASADARCESVDARSASIVARVVSEYEITS</sequence>
<dbReference type="SUPFAM" id="SSF57889">
    <property type="entry name" value="Cysteine-rich domain"/>
    <property type="match status" value="2"/>
</dbReference>
<feature type="domain" description="DC1" evidence="2">
    <location>
        <begin position="15"/>
        <end position="57"/>
    </location>
</feature>
<evidence type="ECO:0000256" key="1">
    <source>
        <dbReference type="ARBA" id="ARBA00022737"/>
    </source>
</evidence>
<keyword evidence="3" id="KW-1185">Reference proteome</keyword>
<dbReference type="InterPro" id="IPR004146">
    <property type="entry name" value="DC1"/>
</dbReference>
<evidence type="ECO:0000313" key="4">
    <source>
        <dbReference type="RefSeq" id="XP_010456774.1"/>
    </source>
</evidence>
<dbReference type="RefSeq" id="XP_010456774.1">
    <property type="nucleotide sequence ID" value="XM_010458472.1"/>
</dbReference>
<dbReference type="GeneID" id="104738272"/>
<accession>A0ABM0VIM9</accession>
<organism evidence="3 4">
    <name type="scientific">Camelina sativa</name>
    <name type="common">False flax</name>
    <name type="synonym">Myagrum sativum</name>
    <dbReference type="NCBI Taxonomy" id="90675"/>
    <lineage>
        <taxon>Eukaryota</taxon>
        <taxon>Viridiplantae</taxon>
        <taxon>Streptophyta</taxon>
        <taxon>Embryophyta</taxon>
        <taxon>Tracheophyta</taxon>
        <taxon>Spermatophyta</taxon>
        <taxon>Magnoliopsida</taxon>
        <taxon>eudicotyledons</taxon>
        <taxon>Gunneridae</taxon>
        <taxon>Pentapetalae</taxon>
        <taxon>rosids</taxon>
        <taxon>malvids</taxon>
        <taxon>Brassicales</taxon>
        <taxon>Brassicaceae</taxon>
        <taxon>Camelineae</taxon>
        <taxon>Camelina</taxon>
    </lineage>
</organism>
<evidence type="ECO:0000313" key="3">
    <source>
        <dbReference type="Proteomes" id="UP000694864"/>
    </source>
</evidence>
<reference evidence="4" key="2">
    <citation type="submission" date="2025-08" db="UniProtKB">
        <authorList>
            <consortium name="RefSeq"/>
        </authorList>
    </citation>
    <scope>IDENTIFICATION</scope>
    <source>
        <tissue evidence="4">Leaf</tissue>
    </source>
</reference>
<evidence type="ECO:0000259" key="2">
    <source>
        <dbReference type="Pfam" id="PF03107"/>
    </source>
</evidence>
<dbReference type="PANTHER" id="PTHR47841">
    <property type="entry name" value="DIACYLGLYCEROL KINASE THETA-LIKE-RELATED"/>
    <property type="match status" value="1"/>
</dbReference>
<gene>
    <name evidence="4" type="primary">LOC104738272</name>
</gene>
<reference evidence="3" key="1">
    <citation type="journal article" date="2014" name="Nat. Commun.">
        <title>The emerging biofuel crop Camelina sativa retains a highly undifferentiated hexaploid genome structure.</title>
        <authorList>
            <person name="Kagale S."/>
            <person name="Koh C."/>
            <person name="Nixon J."/>
            <person name="Bollina V."/>
            <person name="Clarke W.E."/>
            <person name="Tuteja R."/>
            <person name="Spillane C."/>
            <person name="Robinson S.J."/>
            <person name="Links M.G."/>
            <person name="Clarke C."/>
            <person name="Higgins E.E."/>
            <person name="Huebert T."/>
            <person name="Sharpe A.G."/>
            <person name="Parkin I.A."/>
        </authorList>
    </citation>
    <scope>NUCLEOTIDE SEQUENCE [LARGE SCALE GENOMIC DNA]</scope>
    <source>
        <strain evidence="3">cv. DH55</strain>
    </source>
</reference>
<keyword evidence="1" id="KW-0677">Repeat</keyword>
<dbReference type="Pfam" id="PF03107">
    <property type="entry name" value="C1_2"/>
    <property type="match status" value="1"/>
</dbReference>
<dbReference type="Proteomes" id="UP000694864">
    <property type="component" value="Chromosome 13"/>
</dbReference>
<protein>
    <submittedName>
        <fullName evidence="4">Uncharacterized protein LOC104738272</fullName>
    </submittedName>
</protein>